<evidence type="ECO:0000256" key="4">
    <source>
        <dbReference type="ARBA" id="ARBA00022448"/>
    </source>
</evidence>
<gene>
    <name evidence="13" type="ORF">QVE165_LOCUS15311</name>
</gene>
<accession>A0A814HAE5</accession>
<dbReference type="GO" id="GO:0048219">
    <property type="term" value="P:inter-Golgi cisterna vesicle-mediated transport"/>
    <property type="evidence" value="ECO:0007669"/>
    <property type="project" value="TreeGrafter"/>
</dbReference>
<comment type="caution">
    <text evidence="13">The sequence shown here is derived from an EMBL/GenBank/DDBJ whole genome shotgun (WGS) entry which is preliminary data.</text>
</comment>
<dbReference type="PANTHER" id="PTHR21094:SF2">
    <property type="entry name" value="GOLGI SNAP RECEPTOR COMPLEX MEMBER 1"/>
    <property type="match status" value="1"/>
</dbReference>
<evidence type="ECO:0000313" key="14">
    <source>
        <dbReference type="Proteomes" id="UP000663832"/>
    </source>
</evidence>
<dbReference type="AlphaFoldDB" id="A0A814HAE5"/>
<dbReference type="GO" id="GO:0005801">
    <property type="term" value="C:cis-Golgi network"/>
    <property type="evidence" value="ECO:0007669"/>
    <property type="project" value="InterPro"/>
</dbReference>
<dbReference type="PANTHER" id="PTHR21094">
    <property type="entry name" value="GOS-28 SNARE- RELATED"/>
    <property type="match status" value="1"/>
</dbReference>
<feature type="coiled-coil region" evidence="10">
    <location>
        <begin position="77"/>
        <end position="143"/>
    </location>
</feature>
<comment type="subcellular location">
    <subcellularLocation>
        <location evidence="1">Golgi apparatus membrane</location>
        <topology evidence="1">Single-pass type IV membrane protein</topology>
    </subcellularLocation>
</comment>
<dbReference type="GO" id="GO:0031201">
    <property type="term" value="C:SNARE complex"/>
    <property type="evidence" value="ECO:0007669"/>
    <property type="project" value="TreeGrafter"/>
</dbReference>
<keyword evidence="4" id="KW-0813">Transport</keyword>
<evidence type="ECO:0000256" key="8">
    <source>
        <dbReference type="ARBA" id="ARBA00023034"/>
    </source>
</evidence>
<dbReference type="GO" id="GO:0005797">
    <property type="term" value="C:Golgi medial cisterna"/>
    <property type="evidence" value="ECO:0007669"/>
    <property type="project" value="TreeGrafter"/>
</dbReference>
<keyword evidence="5 12" id="KW-0812">Transmembrane</keyword>
<evidence type="ECO:0000256" key="3">
    <source>
        <dbReference type="ARBA" id="ARBA00015612"/>
    </source>
</evidence>
<keyword evidence="7 12" id="KW-1133">Transmembrane helix</keyword>
<dbReference type="GO" id="GO:0000139">
    <property type="term" value="C:Golgi membrane"/>
    <property type="evidence" value="ECO:0007669"/>
    <property type="project" value="UniProtKB-SubCell"/>
</dbReference>
<dbReference type="GO" id="GO:0006906">
    <property type="term" value="P:vesicle fusion"/>
    <property type="evidence" value="ECO:0007669"/>
    <property type="project" value="TreeGrafter"/>
</dbReference>
<evidence type="ECO:0000256" key="1">
    <source>
        <dbReference type="ARBA" id="ARBA00004409"/>
    </source>
</evidence>
<evidence type="ECO:0000256" key="11">
    <source>
        <dbReference type="SAM" id="MobiDB-lite"/>
    </source>
</evidence>
<dbReference type="InterPro" id="IPR023601">
    <property type="entry name" value="Golgi_SNAP_su1"/>
</dbReference>
<dbReference type="Proteomes" id="UP000663832">
    <property type="component" value="Unassembled WGS sequence"/>
</dbReference>
<reference evidence="13" key="1">
    <citation type="submission" date="2021-02" db="EMBL/GenBank/DDBJ databases">
        <authorList>
            <person name="Nowell W R."/>
        </authorList>
    </citation>
    <scope>NUCLEOTIDE SEQUENCE</scope>
</reference>
<evidence type="ECO:0000256" key="7">
    <source>
        <dbReference type="ARBA" id="ARBA00022989"/>
    </source>
</evidence>
<keyword evidence="6" id="KW-0653">Protein transport</keyword>
<sequence length="257" mass="29395">MSRSFGNTNLSSIQPSSLSRMPSTPGTDWEDLRKQARLHENEIDTKLISFSKLCSNYVAHEQNDPASATTTTPSSSFETMSIEIEKLLERLSDINKRMADVVPSLHGPNSAATHTLQRHHEILQDYRREFERTKANIRNFKSREDLLINNTSSNSDVITAGLSSRRQDYYLREMGHLNSSHKLMDTNIEMASMIKKDLSDQKRFLLNITTKVNTLANRFPLVNNILQKIKLKKRKDSLVLGVVIAICLIILLLYMFR</sequence>
<evidence type="ECO:0000256" key="2">
    <source>
        <dbReference type="ARBA" id="ARBA00008473"/>
    </source>
</evidence>
<keyword evidence="9 12" id="KW-0472">Membrane</keyword>
<keyword evidence="14" id="KW-1185">Reference proteome</keyword>
<proteinExistence type="inferred from homology"/>
<keyword evidence="10" id="KW-0175">Coiled coil</keyword>
<feature type="compositionally biased region" description="Polar residues" evidence="11">
    <location>
        <begin position="1"/>
        <end position="26"/>
    </location>
</feature>
<evidence type="ECO:0000256" key="6">
    <source>
        <dbReference type="ARBA" id="ARBA00022927"/>
    </source>
</evidence>
<dbReference type="OrthoDB" id="422156at2759"/>
<organism evidence="13 14">
    <name type="scientific">Adineta steineri</name>
    <dbReference type="NCBI Taxonomy" id="433720"/>
    <lineage>
        <taxon>Eukaryota</taxon>
        <taxon>Metazoa</taxon>
        <taxon>Spiralia</taxon>
        <taxon>Gnathifera</taxon>
        <taxon>Rotifera</taxon>
        <taxon>Eurotatoria</taxon>
        <taxon>Bdelloidea</taxon>
        <taxon>Adinetida</taxon>
        <taxon>Adinetidae</taxon>
        <taxon>Adineta</taxon>
    </lineage>
</organism>
<evidence type="ECO:0000256" key="9">
    <source>
        <dbReference type="ARBA" id="ARBA00023136"/>
    </source>
</evidence>
<evidence type="ECO:0000256" key="10">
    <source>
        <dbReference type="SAM" id="Coils"/>
    </source>
</evidence>
<protein>
    <recommendedName>
        <fullName evidence="3">Golgi SNAP receptor complex member 1</fullName>
    </recommendedName>
</protein>
<evidence type="ECO:0000313" key="13">
    <source>
        <dbReference type="EMBL" id="CAF1008136.1"/>
    </source>
</evidence>
<feature type="region of interest" description="Disordered" evidence="11">
    <location>
        <begin position="1"/>
        <end position="29"/>
    </location>
</feature>
<keyword evidence="8" id="KW-0333">Golgi apparatus</keyword>
<evidence type="ECO:0000256" key="5">
    <source>
        <dbReference type="ARBA" id="ARBA00022692"/>
    </source>
</evidence>
<dbReference type="GO" id="GO:0015031">
    <property type="term" value="P:protein transport"/>
    <property type="evidence" value="ECO:0007669"/>
    <property type="project" value="UniProtKB-KW"/>
</dbReference>
<dbReference type="Pfam" id="PF12352">
    <property type="entry name" value="V-SNARE_C"/>
    <property type="match status" value="1"/>
</dbReference>
<dbReference type="PIRSF" id="PIRSF027109">
    <property type="entry name" value="Golgi_SNARE"/>
    <property type="match status" value="1"/>
</dbReference>
<comment type="similarity">
    <text evidence="2">Belongs to the GOSR1 family.</text>
</comment>
<dbReference type="GO" id="GO:0006888">
    <property type="term" value="P:endoplasmic reticulum to Golgi vesicle-mediated transport"/>
    <property type="evidence" value="ECO:0007669"/>
    <property type="project" value="InterPro"/>
</dbReference>
<name>A0A814HAE5_9BILA</name>
<dbReference type="EMBL" id="CAJNOM010000083">
    <property type="protein sequence ID" value="CAF1008136.1"/>
    <property type="molecule type" value="Genomic_DNA"/>
</dbReference>
<feature type="transmembrane region" description="Helical" evidence="12">
    <location>
        <begin position="238"/>
        <end position="256"/>
    </location>
</feature>
<dbReference type="GO" id="GO:0005484">
    <property type="term" value="F:SNAP receptor activity"/>
    <property type="evidence" value="ECO:0007669"/>
    <property type="project" value="TreeGrafter"/>
</dbReference>
<evidence type="ECO:0000256" key="12">
    <source>
        <dbReference type="SAM" id="Phobius"/>
    </source>
</evidence>